<name>A0A6C0DMJ6_9ZZZZ</name>
<sequence>MSAVSKSFFTNAVIPLSNKKLQVPVSIISGGGGGGGGANELDNVLTASYVNSLNTISKLYGENMANKNYESIPNNYQQYIQLYMVLQQIQSKIKNQNLLLLLKLTQDTLVGAINSYTIYGDNVVLRLDKTYLQGQIDTILSQQNQRVVELATSTGQLSITKTFKLAAVFNYYILIYGMPAYGVGFDPAKISYLVDILTKRGIDPYN</sequence>
<evidence type="ECO:0000313" key="1">
    <source>
        <dbReference type="EMBL" id="QHT17504.1"/>
    </source>
</evidence>
<dbReference type="EMBL" id="MN739639">
    <property type="protein sequence ID" value="QHT17504.1"/>
    <property type="molecule type" value="Genomic_DNA"/>
</dbReference>
<dbReference type="AlphaFoldDB" id="A0A6C0DMJ6"/>
<accession>A0A6C0DMJ6</accession>
<reference evidence="1" key="1">
    <citation type="journal article" date="2020" name="Nature">
        <title>Giant virus diversity and host interactions through global metagenomics.</title>
        <authorList>
            <person name="Schulz F."/>
            <person name="Roux S."/>
            <person name="Paez-Espino D."/>
            <person name="Jungbluth S."/>
            <person name="Walsh D.A."/>
            <person name="Denef V.J."/>
            <person name="McMahon K.D."/>
            <person name="Konstantinidis K.T."/>
            <person name="Eloe-Fadrosh E.A."/>
            <person name="Kyrpides N.C."/>
            <person name="Woyke T."/>
        </authorList>
    </citation>
    <scope>NUCLEOTIDE SEQUENCE</scope>
    <source>
        <strain evidence="1">GVMAG-M-3300023174-24</strain>
    </source>
</reference>
<organism evidence="1">
    <name type="scientific">viral metagenome</name>
    <dbReference type="NCBI Taxonomy" id="1070528"/>
    <lineage>
        <taxon>unclassified sequences</taxon>
        <taxon>metagenomes</taxon>
        <taxon>organismal metagenomes</taxon>
    </lineage>
</organism>
<proteinExistence type="predicted"/>
<protein>
    <submittedName>
        <fullName evidence="1">Uncharacterized protein</fullName>
    </submittedName>
</protein>